<dbReference type="Proteomes" id="UP000828390">
    <property type="component" value="Unassembled WGS sequence"/>
</dbReference>
<name>A0A9D4G6K6_DREPO</name>
<evidence type="ECO:0000313" key="4">
    <source>
        <dbReference type="Proteomes" id="UP000828390"/>
    </source>
</evidence>
<dbReference type="Gene3D" id="3.10.100.10">
    <property type="entry name" value="Mannose-Binding Protein A, subunit A"/>
    <property type="match status" value="1"/>
</dbReference>
<dbReference type="PROSITE" id="PS50041">
    <property type="entry name" value="C_TYPE_LECTIN_2"/>
    <property type="match status" value="1"/>
</dbReference>
<comment type="caution">
    <text evidence="3">The sequence shown here is derived from an EMBL/GenBank/DDBJ whole genome shotgun (WGS) entry which is preliminary data.</text>
</comment>
<dbReference type="InterPro" id="IPR016186">
    <property type="entry name" value="C-type_lectin-like/link_sf"/>
</dbReference>
<dbReference type="EMBL" id="JAIWYP010000006">
    <property type="protein sequence ID" value="KAH3809505.1"/>
    <property type="molecule type" value="Genomic_DNA"/>
</dbReference>
<feature type="chain" id="PRO_5038426169" description="C-type lectin domain-containing protein" evidence="1">
    <location>
        <begin position="22"/>
        <end position="156"/>
    </location>
</feature>
<feature type="signal peptide" evidence="1">
    <location>
        <begin position="1"/>
        <end position="21"/>
    </location>
</feature>
<keyword evidence="1" id="KW-0732">Signal</keyword>
<dbReference type="AlphaFoldDB" id="A0A9D4G6K6"/>
<dbReference type="OrthoDB" id="6150697at2759"/>
<feature type="domain" description="C-type lectin" evidence="2">
    <location>
        <begin position="42"/>
        <end position="153"/>
    </location>
</feature>
<reference evidence="3" key="1">
    <citation type="journal article" date="2019" name="bioRxiv">
        <title>The Genome of the Zebra Mussel, Dreissena polymorpha: A Resource for Invasive Species Research.</title>
        <authorList>
            <person name="McCartney M.A."/>
            <person name="Auch B."/>
            <person name="Kono T."/>
            <person name="Mallez S."/>
            <person name="Zhang Y."/>
            <person name="Obille A."/>
            <person name="Becker A."/>
            <person name="Abrahante J.E."/>
            <person name="Garbe J."/>
            <person name="Badalamenti J.P."/>
            <person name="Herman A."/>
            <person name="Mangelson H."/>
            <person name="Liachko I."/>
            <person name="Sullivan S."/>
            <person name="Sone E.D."/>
            <person name="Koren S."/>
            <person name="Silverstein K.A.T."/>
            <person name="Beckman K.B."/>
            <person name="Gohl D.M."/>
        </authorList>
    </citation>
    <scope>NUCLEOTIDE SEQUENCE</scope>
    <source>
        <strain evidence="3">Duluth1</strain>
        <tissue evidence="3">Whole animal</tissue>
    </source>
</reference>
<evidence type="ECO:0000259" key="2">
    <source>
        <dbReference type="PROSITE" id="PS50041"/>
    </source>
</evidence>
<accession>A0A9D4G6K6</accession>
<dbReference type="PANTHER" id="PTHR22803">
    <property type="entry name" value="MANNOSE, PHOSPHOLIPASE, LECTIN RECEPTOR RELATED"/>
    <property type="match status" value="1"/>
</dbReference>
<proteinExistence type="predicted"/>
<dbReference type="InterPro" id="IPR001304">
    <property type="entry name" value="C-type_lectin-like"/>
</dbReference>
<sequence>MSHRCILVLCAVLSTVLDVNSQPAQYCPDRWFSHVTGGTTTCLWLSNEKVSWTSAHTWCNIMQGNLVEIDSPALNSKLAMLITGKLNGKYWIGLTDMEAETAYTWSASRRPASVHNFPPGQSIGDIHKNCVHVDEKGLWGVESCKAEFWFICQRKI</sequence>
<evidence type="ECO:0000256" key="1">
    <source>
        <dbReference type="SAM" id="SignalP"/>
    </source>
</evidence>
<dbReference type="InterPro" id="IPR016187">
    <property type="entry name" value="CTDL_fold"/>
</dbReference>
<dbReference type="SMART" id="SM00034">
    <property type="entry name" value="CLECT"/>
    <property type="match status" value="1"/>
</dbReference>
<gene>
    <name evidence="3" type="ORF">DPMN_137876</name>
</gene>
<keyword evidence="4" id="KW-1185">Reference proteome</keyword>
<protein>
    <recommendedName>
        <fullName evidence="2">C-type lectin domain-containing protein</fullName>
    </recommendedName>
</protein>
<organism evidence="3 4">
    <name type="scientific">Dreissena polymorpha</name>
    <name type="common">Zebra mussel</name>
    <name type="synonym">Mytilus polymorpha</name>
    <dbReference type="NCBI Taxonomy" id="45954"/>
    <lineage>
        <taxon>Eukaryota</taxon>
        <taxon>Metazoa</taxon>
        <taxon>Spiralia</taxon>
        <taxon>Lophotrochozoa</taxon>
        <taxon>Mollusca</taxon>
        <taxon>Bivalvia</taxon>
        <taxon>Autobranchia</taxon>
        <taxon>Heteroconchia</taxon>
        <taxon>Euheterodonta</taxon>
        <taxon>Imparidentia</taxon>
        <taxon>Neoheterodontei</taxon>
        <taxon>Myida</taxon>
        <taxon>Dreissenoidea</taxon>
        <taxon>Dreissenidae</taxon>
        <taxon>Dreissena</taxon>
    </lineage>
</organism>
<dbReference type="CDD" id="cd00037">
    <property type="entry name" value="CLECT"/>
    <property type="match status" value="1"/>
</dbReference>
<dbReference type="SUPFAM" id="SSF56436">
    <property type="entry name" value="C-type lectin-like"/>
    <property type="match status" value="1"/>
</dbReference>
<evidence type="ECO:0000313" key="3">
    <source>
        <dbReference type="EMBL" id="KAH3809505.1"/>
    </source>
</evidence>
<dbReference type="Pfam" id="PF00059">
    <property type="entry name" value="Lectin_C"/>
    <property type="match status" value="1"/>
</dbReference>
<dbReference type="InterPro" id="IPR050111">
    <property type="entry name" value="C-type_lectin/snaclec_domain"/>
</dbReference>
<reference evidence="3" key="2">
    <citation type="submission" date="2020-11" db="EMBL/GenBank/DDBJ databases">
        <authorList>
            <person name="McCartney M.A."/>
            <person name="Auch B."/>
            <person name="Kono T."/>
            <person name="Mallez S."/>
            <person name="Becker A."/>
            <person name="Gohl D.M."/>
            <person name="Silverstein K.A.T."/>
            <person name="Koren S."/>
            <person name="Bechman K.B."/>
            <person name="Herman A."/>
            <person name="Abrahante J.E."/>
            <person name="Garbe J."/>
        </authorList>
    </citation>
    <scope>NUCLEOTIDE SEQUENCE</scope>
    <source>
        <strain evidence="3">Duluth1</strain>
        <tissue evidence="3">Whole animal</tissue>
    </source>
</reference>